<gene>
    <name evidence="1" type="ORF">BIW11_11992</name>
</gene>
<sequence>MSRTNAEEKSALDYPDLSIVFSQSLADKPWFAPLSVMIGDSNLCGIAFEDTFSELIFWKSTSDEFIDDQAILIFDLKDFTARVRLLDQEIADWPGKLGRRFVTMVVMLEGREKISADTERRIIAAQLDSLFNVHAVHGVRELYNLLTCMTKATARKFSSRQRNEVLGFEENRRTASNPADVWPGVLEMFFSQAAGPLARAIASKFPSPWDLKRELLR</sequence>
<comment type="caution">
    <text evidence="1">The sequence shown here is derived from an EMBL/GenBank/DDBJ whole genome shotgun (WGS) entry which is preliminary data.</text>
</comment>
<protein>
    <submittedName>
        <fullName evidence="1">Uncharacterized protein</fullName>
    </submittedName>
</protein>
<name>A0A1V9X919_9ACAR</name>
<dbReference type="EMBL" id="MNPL01019465">
    <property type="protein sequence ID" value="OQR69891.1"/>
    <property type="molecule type" value="Genomic_DNA"/>
</dbReference>
<evidence type="ECO:0000313" key="2">
    <source>
        <dbReference type="Proteomes" id="UP000192247"/>
    </source>
</evidence>
<keyword evidence="2" id="KW-1185">Reference proteome</keyword>
<evidence type="ECO:0000313" key="1">
    <source>
        <dbReference type="EMBL" id="OQR69891.1"/>
    </source>
</evidence>
<organism evidence="1 2">
    <name type="scientific">Tropilaelaps mercedesae</name>
    <dbReference type="NCBI Taxonomy" id="418985"/>
    <lineage>
        <taxon>Eukaryota</taxon>
        <taxon>Metazoa</taxon>
        <taxon>Ecdysozoa</taxon>
        <taxon>Arthropoda</taxon>
        <taxon>Chelicerata</taxon>
        <taxon>Arachnida</taxon>
        <taxon>Acari</taxon>
        <taxon>Parasitiformes</taxon>
        <taxon>Mesostigmata</taxon>
        <taxon>Gamasina</taxon>
        <taxon>Dermanyssoidea</taxon>
        <taxon>Laelapidae</taxon>
        <taxon>Tropilaelaps</taxon>
    </lineage>
</organism>
<dbReference type="AlphaFoldDB" id="A0A1V9X919"/>
<proteinExistence type="predicted"/>
<dbReference type="OrthoDB" id="343092at2759"/>
<accession>A0A1V9X919</accession>
<dbReference type="Proteomes" id="UP000192247">
    <property type="component" value="Unassembled WGS sequence"/>
</dbReference>
<dbReference type="InParanoid" id="A0A1V9X919"/>
<reference evidence="1 2" key="1">
    <citation type="journal article" date="2017" name="Gigascience">
        <title>Draft genome of the honey bee ectoparasitic mite, Tropilaelaps mercedesae, is shaped by the parasitic life history.</title>
        <authorList>
            <person name="Dong X."/>
            <person name="Armstrong S.D."/>
            <person name="Xia D."/>
            <person name="Makepeace B.L."/>
            <person name="Darby A.C."/>
            <person name="Kadowaki T."/>
        </authorList>
    </citation>
    <scope>NUCLEOTIDE SEQUENCE [LARGE SCALE GENOMIC DNA]</scope>
    <source>
        <strain evidence="1">Wuxi-XJTLU</strain>
    </source>
</reference>
<feature type="non-terminal residue" evidence="1">
    <location>
        <position position="217"/>
    </location>
</feature>